<feature type="compositionally biased region" description="Low complexity" evidence="5">
    <location>
        <begin position="131"/>
        <end position="142"/>
    </location>
</feature>
<dbReference type="InterPro" id="IPR037274">
    <property type="entry name" value="Znf_CHY_sf"/>
</dbReference>
<evidence type="ECO:0000313" key="10">
    <source>
        <dbReference type="Proteomes" id="UP000184499"/>
    </source>
</evidence>
<dbReference type="InterPro" id="IPR008913">
    <property type="entry name" value="Znf_CHY"/>
</dbReference>
<dbReference type="InterPro" id="IPR001841">
    <property type="entry name" value="Znf_RING"/>
</dbReference>
<dbReference type="VEuPathDB" id="FungiDB:ASPBRDRAFT_194979"/>
<evidence type="ECO:0000256" key="5">
    <source>
        <dbReference type="SAM" id="MobiDB-lite"/>
    </source>
</evidence>
<feature type="compositionally biased region" description="Low complexity" evidence="5">
    <location>
        <begin position="238"/>
        <end position="265"/>
    </location>
</feature>
<dbReference type="AlphaFoldDB" id="A0A1L9URA8"/>
<sequence>MSGLITSLFIEPVVRQARRLSQQANAQPSPDNRPESPASSRGHVPLVNGICKAADTTKIIMPDSGQEKHAEPPSNGGYAGSDHGRTISPTSLPIDSINQHHGIEHSPALELPRSPAGDSLPCLPGSPGMHRSPSTPSVRSTPIAFPAQEAPPSTRQDPQSPQQHSNDHVPGEDGGISSTLPEDDGMGALRKRIHAIRDLGSSNADQARMIHALMTENYHASQKHLGDQSAPRSPSPCSPRSLPRADSPSGWSVQSSGQSPQSPVSTAPDTPLYNLTPEDLLPTYAPRKEPELPLGEGEELDAEECEEVFLGCRHYKRNVKLQCYACKKWYTCRFCHDEIEDHHLDRPKTEHMLCMLCGHAQPAAQSCGHCGETAAQYYCHVCKLWDNDANKSIYHCNDCGICRIGQGLGKDFFHCKTCSVCLPISIENTHRCIERSTQCDCPICGDYMFTSPETVVFMRCGHSIHQRCLSEYAKSSYRCPICSKTITNMESTFRNLDRTIQSQPMPAEFRDTRALIYCNDCGAKSIVKYHWLGLRCDMCESYNTAQKQLLHRDAQDIPESDGDSADMAISRTRSSSSGGGETVLSTLASLRIDTNSVPRPDSATPRTNAPLSADASGQFSSFSLTRGRAVSPVISNYFGIPPDRDSERSRSTSFFSGLTFRDSGDNDGGELRLWGTKIKYSYGFLGQETESVDGASDAEVGALDEDGASGDSGSEGAEDASEDDEEDEEDDQESIDIFGHR</sequence>
<dbReference type="OMA" id="STKCDCP"/>
<evidence type="ECO:0000256" key="3">
    <source>
        <dbReference type="ARBA" id="ARBA00022833"/>
    </source>
</evidence>
<dbReference type="GO" id="GO:0016567">
    <property type="term" value="P:protein ubiquitination"/>
    <property type="evidence" value="ECO:0007669"/>
    <property type="project" value="TreeGrafter"/>
</dbReference>
<dbReference type="Gene3D" id="2.20.28.10">
    <property type="match status" value="1"/>
</dbReference>
<evidence type="ECO:0000256" key="4">
    <source>
        <dbReference type="PROSITE-ProRule" id="PRU00601"/>
    </source>
</evidence>
<keyword evidence="10" id="KW-1185">Reference proteome</keyword>
<dbReference type="OrthoDB" id="411372at2759"/>
<dbReference type="STRING" id="767769.A0A1L9URA8"/>
<dbReference type="GO" id="GO:0008270">
    <property type="term" value="F:zinc ion binding"/>
    <property type="evidence" value="ECO:0007669"/>
    <property type="project" value="UniProtKB-KW"/>
</dbReference>
<feature type="domain" description="RING-type" evidence="6">
    <location>
        <begin position="441"/>
        <end position="483"/>
    </location>
</feature>
<dbReference type="Pfam" id="PF14599">
    <property type="entry name" value="zinc_ribbon_6"/>
    <property type="match status" value="1"/>
</dbReference>
<dbReference type="InterPro" id="IPR013083">
    <property type="entry name" value="Znf_RING/FYVE/PHD"/>
</dbReference>
<dbReference type="SUPFAM" id="SSF57850">
    <property type="entry name" value="RING/U-box"/>
    <property type="match status" value="1"/>
</dbReference>
<feature type="region of interest" description="Disordered" evidence="5">
    <location>
        <begin position="64"/>
        <end position="185"/>
    </location>
</feature>
<evidence type="ECO:0000313" key="9">
    <source>
        <dbReference type="EMBL" id="OJJ74096.1"/>
    </source>
</evidence>
<dbReference type="Pfam" id="PF05495">
    <property type="entry name" value="zf-CHY"/>
    <property type="match status" value="1"/>
</dbReference>
<feature type="region of interest" description="Disordered" evidence="5">
    <location>
        <begin position="594"/>
        <end position="616"/>
    </location>
</feature>
<dbReference type="CDD" id="cd16464">
    <property type="entry name" value="RING-H2_Pirh2-like"/>
    <property type="match status" value="1"/>
</dbReference>
<dbReference type="EMBL" id="KV878682">
    <property type="protein sequence ID" value="OJJ74096.1"/>
    <property type="molecule type" value="Genomic_DNA"/>
</dbReference>
<reference evidence="10" key="1">
    <citation type="journal article" date="2017" name="Genome Biol.">
        <title>Comparative genomics reveals high biological diversity and specific adaptations in the industrially and medically important fungal genus Aspergillus.</title>
        <authorList>
            <person name="de Vries R.P."/>
            <person name="Riley R."/>
            <person name="Wiebenga A."/>
            <person name="Aguilar-Osorio G."/>
            <person name="Amillis S."/>
            <person name="Uchima C.A."/>
            <person name="Anderluh G."/>
            <person name="Asadollahi M."/>
            <person name="Askin M."/>
            <person name="Barry K."/>
            <person name="Battaglia E."/>
            <person name="Bayram O."/>
            <person name="Benocci T."/>
            <person name="Braus-Stromeyer S.A."/>
            <person name="Caldana C."/>
            <person name="Canovas D."/>
            <person name="Cerqueira G.C."/>
            <person name="Chen F."/>
            <person name="Chen W."/>
            <person name="Choi C."/>
            <person name="Clum A."/>
            <person name="Dos Santos R.A."/>
            <person name="Damasio A.R."/>
            <person name="Diallinas G."/>
            <person name="Emri T."/>
            <person name="Fekete E."/>
            <person name="Flipphi M."/>
            <person name="Freyberg S."/>
            <person name="Gallo A."/>
            <person name="Gournas C."/>
            <person name="Habgood R."/>
            <person name="Hainaut M."/>
            <person name="Harispe M.L."/>
            <person name="Henrissat B."/>
            <person name="Hilden K.S."/>
            <person name="Hope R."/>
            <person name="Hossain A."/>
            <person name="Karabika E."/>
            <person name="Karaffa L."/>
            <person name="Karanyi Z."/>
            <person name="Krasevec N."/>
            <person name="Kuo A."/>
            <person name="Kusch H."/>
            <person name="LaButti K."/>
            <person name="Lagendijk E.L."/>
            <person name="Lapidus A."/>
            <person name="Levasseur A."/>
            <person name="Lindquist E."/>
            <person name="Lipzen A."/>
            <person name="Logrieco A.F."/>
            <person name="MacCabe A."/>
            <person name="Maekelae M.R."/>
            <person name="Malavazi I."/>
            <person name="Melin P."/>
            <person name="Meyer V."/>
            <person name="Mielnichuk N."/>
            <person name="Miskei M."/>
            <person name="Molnar A.P."/>
            <person name="Mule G."/>
            <person name="Ngan C.Y."/>
            <person name="Orejas M."/>
            <person name="Orosz E."/>
            <person name="Ouedraogo J.P."/>
            <person name="Overkamp K.M."/>
            <person name="Park H.-S."/>
            <person name="Perrone G."/>
            <person name="Piumi F."/>
            <person name="Punt P.J."/>
            <person name="Ram A.F."/>
            <person name="Ramon A."/>
            <person name="Rauscher S."/>
            <person name="Record E."/>
            <person name="Riano-Pachon D.M."/>
            <person name="Robert V."/>
            <person name="Roehrig J."/>
            <person name="Ruller R."/>
            <person name="Salamov A."/>
            <person name="Salih N.S."/>
            <person name="Samson R.A."/>
            <person name="Sandor E."/>
            <person name="Sanguinetti M."/>
            <person name="Schuetze T."/>
            <person name="Sepcic K."/>
            <person name="Shelest E."/>
            <person name="Sherlock G."/>
            <person name="Sophianopoulou V."/>
            <person name="Squina F.M."/>
            <person name="Sun H."/>
            <person name="Susca A."/>
            <person name="Todd R.B."/>
            <person name="Tsang A."/>
            <person name="Unkles S.E."/>
            <person name="van de Wiele N."/>
            <person name="van Rossen-Uffink D."/>
            <person name="Oliveira J.V."/>
            <person name="Vesth T.C."/>
            <person name="Visser J."/>
            <person name="Yu J.-H."/>
            <person name="Zhou M."/>
            <person name="Andersen M.R."/>
            <person name="Archer D.B."/>
            <person name="Baker S.E."/>
            <person name="Benoit I."/>
            <person name="Brakhage A.A."/>
            <person name="Braus G.H."/>
            <person name="Fischer R."/>
            <person name="Frisvad J.C."/>
            <person name="Goldman G.H."/>
            <person name="Houbraken J."/>
            <person name="Oakley B."/>
            <person name="Pocsi I."/>
            <person name="Scazzocchio C."/>
            <person name="Seiboth B."/>
            <person name="vanKuyk P.A."/>
            <person name="Wortman J."/>
            <person name="Dyer P.S."/>
            <person name="Grigoriev I.V."/>
        </authorList>
    </citation>
    <scope>NUCLEOTIDE SEQUENCE [LARGE SCALE GENOMIC DNA]</scope>
    <source>
        <strain evidence="10">CBS 101740 / IMI 381727 / IBT 21946</strain>
    </source>
</reference>
<evidence type="ECO:0000256" key="1">
    <source>
        <dbReference type="ARBA" id="ARBA00022723"/>
    </source>
</evidence>
<dbReference type="GeneID" id="93573303"/>
<organism evidence="9 10">
    <name type="scientific">Aspergillus brasiliensis (strain CBS 101740 / IMI 381727 / IBT 21946)</name>
    <dbReference type="NCBI Taxonomy" id="767769"/>
    <lineage>
        <taxon>Eukaryota</taxon>
        <taxon>Fungi</taxon>
        <taxon>Dikarya</taxon>
        <taxon>Ascomycota</taxon>
        <taxon>Pezizomycotina</taxon>
        <taxon>Eurotiomycetes</taxon>
        <taxon>Eurotiomycetidae</taxon>
        <taxon>Eurotiales</taxon>
        <taxon>Aspergillaceae</taxon>
        <taxon>Aspergillus</taxon>
        <taxon>Aspergillus subgen. Circumdati</taxon>
    </lineage>
</organism>
<dbReference type="GO" id="GO:0006511">
    <property type="term" value="P:ubiquitin-dependent protein catabolic process"/>
    <property type="evidence" value="ECO:0007669"/>
    <property type="project" value="TreeGrafter"/>
</dbReference>
<feature type="region of interest" description="Disordered" evidence="5">
    <location>
        <begin position="220"/>
        <end position="297"/>
    </location>
</feature>
<gene>
    <name evidence="9" type="ORF">ASPBRDRAFT_194979</name>
</gene>
<evidence type="ECO:0000259" key="8">
    <source>
        <dbReference type="PROSITE" id="PS51270"/>
    </source>
</evidence>
<feature type="domain" description="CHY-type" evidence="7">
    <location>
        <begin position="305"/>
        <end position="372"/>
    </location>
</feature>
<feature type="compositionally biased region" description="Polar residues" evidence="5">
    <location>
        <begin position="151"/>
        <end position="164"/>
    </location>
</feature>
<dbReference type="PROSITE" id="PS50089">
    <property type="entry name" value="ZF_RING_2"/>
    <property type="match status" value="1"/>
</dbReference>
<evidence type="ECO:0008006" key="11">
    <source>
        <dbReference type="Google" id="ProtNLM"/>
    </source>
</evidence>
<dbReference type="InterPro" id="IPR017921">
    <property type="entry name" value="Znf_CTCHY"/>
</dbReference>
<dbReference type="RefSeq" id="XP_067481344.1">
    <property type="nucleotide sequence ID" value="XM_067620815.1"/>
</dbReference>
<dbReference type="Pfam" id="PF13639">
    <property type="entry name" value="zf-RING_2"/>
    <property type="match status" value="1"/>
</dbReference>
<feature type="compositionally biased region" description="Acidic residues" evidence="5">
    <location>
        <begin position="716"/>
        <end position="734"/>
    </location>
</feature>
<dbReference type="Proteomes" id="UP000184499">
    <property type="component" value="Unassembled WGS sequence"/>
</dbReference>
<dbReference type="Gene3D" id="3.30.40.10">
    <property type="entry name" value="Zinc/RING finger domain, C3HC4 (zinc finger)"/>
    <property type="match status" value="1"/>
</dbReference>
<dbReference type="PROSITE" id="PS51266">
    <property type="entry name" value="ZF_CHY"/>
    <property type="match status" value="1"/>
</dbReference>
<dbReference type="SUPFAM" id="SSF161245">
    <property type="entry name" value="Zinc hairpin stack"/>
    <property type="match status" value="1"/>
</dbReference>
<dbReference type="SMART" id="SM00184">
    <property type="entry name" value="RING"/>
    <property type="match status" value="1"/>
</dbReference>
<dbReference type="InterPro" id="IPR039512">
    <property type="entry name" value="RCHY1_zinc-ribbon"/>
</dbReference>
<dbReference type="PROSITE" id="PS51270">
    <property type="entry name" value="ZF_CTCHY"/>
    <property type="match status" value="1"/>
</dbReference>
<evidence type="ECO:0000259" key="7">
    <source>
        <dbReference type="PROSITE" id="PS51266"/>
    </source>
</evidence>
<feature type="domain" description="CTCHY-type" evidence="8">
    <location>
        <begin position="374"/>
        <end position="440"/>
    </location>
</feature>
<keyword evidence="2 4" id="KW-0863">Zinc-finger</keyword>
<dbReference type="InterPro" id="IPR037275">
    <property type="entry name" value="Znf_CTCHY_sf"/>
</dbReference>
<protein>
    <recommendedName>
        <fullName evidence="11">CHY and RING finger domain protein</fullName>
    </recommendedName>
</protein>
<dbReference type="GO" id="GO:0005634">
    <property type="term" value="C:nucleus"/>
    <property type="evidence" value="ECO:0007669"/>
    <property type="project" value="TreeGrafter"/>
</dbReference>
<accession>A0A1L9URA8</accession>
<dbReference type="SUPFAM" id="SSF161219">
    <property type="entry name" value="CHY zinc finger-like"/>
    <property type="match status" value="1"/>
</dbReference>
<name>A0A1L9URA8_ASPBC</name>
<keyword evidence="3" id="KW-0862">Zinc</keyword>
<evidence type="ECO:0000256" key="2">
    <source>
        <dbReference type="ARBA" id="ARBA00022771"/>
    </source>
</evidence>
<feature type="compositionally biased region" description="Polar residues" evidence="5">
    <location>
        <begin position="87"/>
        <end position="99"/>
    </location>
</feature>
<keyword evidence="1" id="KW-0479">Metal-binding</keyword>
<proteinExistence type="predicted"/>
<feature type="compositionally biased region" description="Polar residues" evidence="5">
    <location>
        <begin position="19"/>
        <end position="30"/>
    </location>
</feature>
<feature type="region of interest" description="Disordered" evidence="5">
    <location>
        <begin position="691"/>
        <end position="741"/>
    </location>
</feature>
<feature type="compositionally biased region" description="Polar residues" evidence="5">
    <location>
        <begin position="604"/>
        <end position="616"/>
    </location>
</feature>
<dbReference type="GO" id="GO:0061630">
    <property type="term" value="F:ubiquitin protein ligase activity"/>
    <property type="evidence" value="ECO:0007669"/>
    <property type="project" value="TreeGrafter"/>
</dbReference>
<dbReference type="PANTHER" id="PTHR21319">
    <property type="entry name" value="RING FINGER AND CHY ZINC FINGER DOMAIN-CONTAINING PROTEIN 1"/>
    <property type="match status" value="1"/>
</dbReference>
<evidence type="ECO:0000259" key="6">
    <source>
        <dbReference type="PROSITE" id="PS50089"/>
    </source>
</evidence>
<feature type="region of interest" description="Disordered" evidence="5">
    <location>
        <begin position="556"/>
        <end position="581"/>
    </location>
</feature>
<dbReference type="PANTHER" id="PTHR21319:SF0">
    <property type="entry name" value="AND RING FINGER DOMAIN PROTEIN, PUTATIVE (AFU_ORTHOLOGUE AFUA_1G08900)-RELATED"/>
    <property type="match status" value="1"/>
</dbReference>
<feature type="region of interest" description="Disordered" evidence="5">
    <location>
        <begin position="19"/>
        <end position="45"/>
    </location>
</feature>